<evidence type="ECO:0000313" key="1">
    <source>
        <dbReference type="EMBL" id="KAL0165011.1"/>
    </source>
</evidence>
<dbReference type="Proteomes" id="UP001529510">
    <property type="component" value="Unassembled WGS sequence"/>
</dbReference>
<keyword evidence="2" id="KW-1185">Reference proteome</keyword>
<feature type="non-terminal residue" evidence="1">
    <location>
        <position position="1"/>
    </location>
</feature>
<dbReference type="EMBL" id="JAMKFB020000020">
    <property type="protein sequence ID" value="KAL0165011.1"/>
    <property type="molecule type" value="Genomic_DNA"/>
</dbReference>
<gene>
    <name evidence="1" type="ORF">M9458_040764</name>
</gene>
<name>A0ABD0NUQ5_CIRMR</name>
<sequence>FSAADPLNLTGNLDAFKECPTKATYSGEVENESEILATKNTNGRNQEVLYLYGL</sequence>
<evidence type="ECO:0008006" key="3">
    <source>
        <dbReference type="Google" id="ProtNLM"/>
    </source>
</evidence>
<accession>A0ABD0NUQ5</accession>
<protein>
    <recommendedName>
        <fullName evidence="3">Transferrin</fullName>
    </recommendedName>
</protein>
<proteinExistence type="predicted"/>
<comment type="caution">
    <text evidence="1">The sequence shown here is derived from an EMBL/GenBank/DDBJ whole genome shotgun (WGS) entry which is preliminary data.</text>
</comment>
<organism evidence="1 2">
    <name type="scientific">Cirrhinus mrigala</name>
    <name type="common">Mrigala</name>
    <dbReference type="NCBI Taxonomy" id="683832"/>
    <lineage>
        <taxon>Eukaryota</taxon>
        <taxon>Metazoa</taxon>
        <taxon>Chordata</taxon>
        <taxon>Craniata</taxon>
        <taxon>Vertebrata</taxon>
        <taxon>Euteleostomi</taxon>
        <taxon>Actinopterygii</taxon>
        <taxon>Neopterygii</taxon>
        <taxon>Teleostei</taxon>
        <taxon>Ostariophysi</taxon>
        <taxon>Cypriniformes</taxon>
        <taxon>Cyprinidae</taxon>
        <taxon>Labeoninae</taxon>
        <taxon>Labeonini</taxon>
        <taxon>Cirrhinus</taxon>
    </lineage>
</organism>
<reference evidence="1 2" key="1">
    <citation type="submission" date="2024-05" db="EMBL/GenBank/DDBJ databases">
        <title>Genome sequencing and assembly of Indian major carp, Cirrhinus mrigala (Hamilton, 1822).</title>
        <authorList>
            <person name="Mohindra V."/>
            <person name="Chowdhury L.M."/>
            <person name="Lal K."/>
            <person name="Jena J.K."/>
        </authorList>
    </citation>
    <scope>NUCLEOTIDE SEQUENCE [LARGE SCALE GENOMIC DNA]</scope>
    <source>
        <strain evidence="1">CM1030</strain>
        <tissue evidence="1">Blood</tissue>
    </source>
</reference>
<dbReference type="AlphaFoldDB" id="A0ABD0NUQ5"/>
<evidence type="ECO:0000313" key="2">
    <source>
        <dbReference type="Proteomes" id="UP001529510"/>
    </source>
</evidence>